<evidence type="ECO:0000259" key="1">
    <source>
        <dbReference type="Pfam" id="PF10020"/>
    </source>
</evidence>
<evidence type="ECO:0000313" key="3">
    <source>
        <dbReference type="Proteomes" id="UP000245212"/>
    </source>
</evidence>
<keyword evidence="3" id="KW-1185">Reference proteome</keyword>
<feature type="domain" description="DUF2262" evidence="1">
    <location>
        <begin position="145"/>
        <end position="277"/>
    </location>
</feature>
<dbReference type="InterPro" id="IPR019260">
    <property type="entry name" value="DUF2262"/>
</dbReference>
<gene>
    <name evidence="2" type="ORF">DD235_01715</name>
</gene>
<reference evidence="3" key="1">
    <citation type="submission" date="2018-05" db="EMBL/GenBank/DDBJ databases">
        <authorList>
            <person name="Li Y."/>
        </authorList>
    </citation>
    <scope>NUCLEOTIDE SEQUENCE [LARGE SCALE GENOMIC DNA]</scope>
    <source>
        <strain evidence="3">3d-2-2</strain>
    </source>
</reference>
<dbReference type="Proteomes" id="UP000245212">
    <property type="component" value="Unassembled WGS sequence"/>
</dbReference>
<accession>A0A2V1K2V9</accession>
<organism evidence="2 3">
    <name type="scientific">Corticimicrobacter populi</name>
    <dbReference type="NCBI Taxonomy" id="2175229"/>
    <lineage>
        <taxon>Bacteria</taxon>
        <taxon>Pseudomonadati</taxon>
        <taxon>Pseudomonadota</taxon>
        <taxon>Betaproteobacteria</taxon>
        <taxon>Burkholderiales</taxon>
        <taxon>Alcaligenaceae</taxon>
        <taxon>Corticimicrobacter</taxon>
    </lineage>
</organism>
<dbReference type="Pfam" id="PF10020">
    <property type="entry name" value="DUF2262"/>
    <property type="match status" value="1"/>
</dbReference>
<comment type="caution">
    <text evidence="2">The sequence shown here is derived from an EMBL/GenBank/DDBJ whole genome shotgun (WGS) entry which is preliminary data.</text>
</comment>
<dbReference type="AlphaFoldDB" id="A0A2V1K2V9"/>
<dbReference type="EMBL" id="QETA01000001">
    <property type="protein sequence ID" value="PWF24920.1"/>
    <property type="molecule type" value="Genomic_DNA"/>
</dbReference>
<sequence>MTWPHDVLIACSWFATTDGRNWKIKMTETGEKITGLVGALLAGAGRVGRSENCTLVFYFCAWRTQDGRLLQGKQRCEWQGLDEAQAAAWMQRITSWQQLELVVAGRTTTGALLVQQIGFPEQPDDDLTRLGEIWQQPVVLETALFGGLELDRGLDMYDGVADWGGTEISLSLSCEDAAMPESALATATALFEQQAHWQRQIVACAVEKLLPLKNENWLAEDQSPLTEEAFRGHLEVQSIVAEDEGAFTVYFDDGDLFWGHAIVVSGSLAQGATDADIAG</sequence>
<name>A0A2V1K2V9_9BURK</name>
<evidence type="ECO:0000313" key="2">
    <source>
        <dbReference type="EMBL" id="PWF24920.1"/>
    </source>
</evidence>
<proteinExistence type="predicted"/>
<protein>
    <recommendedName>
        <fullName evidence="1">DUF2262 domain-containing protein</fullName>
    </recommendedName>
</protein>